<reference evidence="4" key="2">
    <citation type="submission" date="2017-02" db="UniProtKB">
        <authorList>
            <consortium name="WormBaseParasite"/>
        </authorList>
    </citation>
    <scope>IDENTIFICATION</scope>
</reference>
<dbReference type="PROSITE" id="PS50088">
    <property type="entry name" value="ANK_REPEAT"/>
    <property type="match status" value="1"/>
</dbReference>
<dbReference type="PROSITE" id="PS50297">
    <property type="entry name" value="ANK_REP_REGION"/>
    <property type="match status" value="1"/>
</dbReference>
<dbReference type="Proteomes" id="UP000035642">
    <property type="component" value="Unassembled WGS sequence"/>
</dbReference>
<dbReference type="GO" id="GO:0004359">
    <property type="term" value="F:glutaminase activity"/>
    <property type="evidence" value="ECO:0007669"/>
    <property type="project" value="InterPro"/>
</dbReference>
<evidence type="ECO:0000313" key="3">
    <source>
        <dbReference type="Proteomes" id="UP000035642"/>
    </source>
</evidence>
<dbReference type="Pfam" id="PF12796">
    <property type="entry name" value="Ank_2"/>
    <property type="match status" value="1"/>
</dbReference>
<dbReference type="InterPro" id="IPR015868">
    <property type="entry name" value="Glutaminase"/>
</dbReference>
<proteinExistence type="predicted"/>
<accession>A0A0K0D4V8</accession>
<dbReference type="AlphaFoldDB" id="A0A0K0D4V8"/>
<dbReference type="GO" id="GO:0006543">
    <property type="term" value="P:L-glutamine catabolic process"/>
    <property type="evidence" value="ECO:0007669"/>
    <property type="project" value="TreeGrafter"/>
</dbReference>
<dbReference type="Gene3D" id="1.25.40.20">
    <property type="entry name" value="Ankyrin repeat-containing domain"/>
    <property type="match status" value="1"/>
</dbReference>
<evidence type="ECO:0000313" key="4">
    <source>
        <dbReference type="WBParaSite" id="ACAC_0000510301-mRNA-1"/>
    </source>
</evidence>
<feature type="region of interest" description="Disordered" evidence="2">
    <location>
        <begin position="70"/>
        <end position="108"/>
    </location>
</feature>
<feature type="compositionally biased region" description="Polar residues" evidence="2">
    <location>
        <begin position="97"/>
        <end position="108"/>
    </location>
</feature>
<name>A0A0K0D4V8_ANGCA</name>
<keyword evidence="1" id="KW-0040">ANK repeat</keyword>
<dbReference type="PANTHER" id="PTHR12544:SF7">
    <property type="entry name" value="GLUTAMINASE 2-RELATED"/>
    <property type="match status" value="1"/>
</dbReference>
<dbReference type="PANTHER" id="PTHR12544">
    <property type="entry name" value="GLUTAMINASE"/>
    <property type="match status" value="1"/>
</dbReference>
<dbReference type="SUPFAM" id="SSF48403">
    <property type="entry name" value="Ankyrin repeat"/>
    <property type="match status" value="1"/>
</dbReference>
<dbReference type="InterPro" id="IPR036770">
    <property type="entry name" value="Ankyrin_rpt-contain_sf"/>
</dbReference>
<keyword evidence="3" id="KW-1185">Reference proteome</keyword>
<dbReference type="WBParaSite" id="ACAC_0000510301-mRNA-1">
    <property type="protein sequence ID" value="ACAC_0000510301-mRNA-1"/>
    <property type="gene ID" value="ACAC_0000510301"/>
</dbReference>
<evidence type="ECO:0000256" key="2">
    <source>
        <dbReference type="SAM" id="MobiDB-lite"/>
    </source>
</evidence>
<dbReference type="STRING" id="6313.A0A0K0D4V8"/>
<dbReference type="SMART" id="SM00248">
    <property type="entry name" value="ANK"/>
    <property type="match status" value="2"/>
</dbReference>
<protein>
    <submittedName>
        <fullName evidence="4">ANK_REP_REGION domain-containing protein</fullName>
    </submittedName>
</protein>
<sequence>MQGVDLSACDYDRRTPLHVASCEGDLTMVKFLVNVVKVDVSVQDRWGRSALDDARFFKHDDCVQFLEKATKKPEHRTQSISSIESTEDETSLENDNRPTFTIDNLGNN</sequence>
<evidence type="ECO:0000256" key="1">
    <source>
        <dbReference type="PROSITE-ProRule" id="PRU00023"/>
    </source>
</evidence>
<dbReference type="GO" id="GO:0006537">
    <property type="term" value="P:glutamate biosynthetic process"/>
    <property type="evidence" value="ECO:0007669"/>
    <property type="project" value="TreeGrafter"/>
</dbReference>
<reference evidence="3" key="1">
    <citation type="submission" date="2012-09" db="EMBL/GenBank/DDBJ databases">
        <authorList>
            <person name="Martin A.A."/>
        </authorList>
    </citation>
    <scope>NUCLEOTIDE SEQUENCE</scope>
</reference>
<organism evidence="3 4">
    <name type="scientific">Angiostrongylus cantonensis</name>
    <name type="common">Rat lungworm</name>
    <dbReference type="NCBI Taxonomy" id="6313"/>
    <lineage>
        <taxon>Eukaryota</taxon>
        <taxon>Metazoa</taxon>
        <taxon>Ecdysozoa</taxon>
        <taxon>Nematoda</taxon>
        <taxon>Chromadorea</taxon>
        <taxon>Rhabditida</taxon>
        <taxon>Rhabditina</taxon>
        <taxon>Rhabditomorpha</taxon>
        <taxon>Strongyloidea</taxon>
        <taxon>Metastrongylidae</taxon>
        <taxon>Angiostrongylus</taxon>
    </lineage>
</organism>
<feature type="repeat" description="ANK" evidence="1">
    <location>
        <begin position="12"/>
        <end position="34"/>
    </location>
</feature>
<dbReference type="InterPro" id="IPR002110">
    <property type="entry name" value="Ankyrin_rpt"/>
</dbReference>